<feature type="region of interest" description="Disordered" evidence="1">
    <location>
        <begin position="136"/>
        <end position="164"/>
    </location>
</feature>
<keyword evidence="3" id="KW-1185">Reference proteome</keyword>
<evidence type="ECO:0000313" key="3">
    <source>
        <dbReference type="Proteomes" id="UP000314294"/>
    </source>
</evidence>
<dbReference type="AlphaFoldDB" id="A0A4Z2F9S6"/>
<reference evidence="2 3" key="1">
    <citation type="submission" date="2019-03" db="EMBL/GenBank/DDBJ databases">
        <title>First draft genome of Liparis tanakae, snailfish: a comprehensive survey of snailfish specific genes.</title>
        <authorList>
            <person name="Kim W."/>
            <person name="Song I."/>
            <person name="Jeong J.-H."/>
            <person name="Kim D."/>
            <person name="Kim S."/>
            <person name="Ryu S."/>
            <person name="Song J.Y."/>
            <person name="Lee S.K."/>
        </authorList>
    </citation>
    <scope>NUCLEOTIDE SEQUENCE [LARGE SCALE GENOMIC DNA]</scope>
    <source>
        <tissue evidence="2">Muscle</tissue>
    </source>
</reference>
<sequence>MTTVFTDHEYTASDQQNPLKKKERLSVQRLHHYWKYKQYCTRQQRAEAVGRETKGTNSSVAEQKAAGHVTHLGALHPDRWRLRFLYECTTVSFQGRTRLVPRSNASRFKVERVSLQDRVVKLHRTATVKANTALTYGADATRRHDATTTRRPPPTTPQLRRRRT</sequence>
<accession>A0A4Z2F9S6</accession>
<comment type="caution">
    <text evidence="2">The sequence shown here is derived from an EMBL/GenBank/DDBJ whole genome shotgun (WGS) entry which is preliminary data.</text>
</comment>
<evidence type="ECO:0000313" key="2">
    <source>
        <dbReference type="EMBL" id="TNN37591.1"/>
    </source>
</evidence>
<dbReference type="EMBL" id="SRLO01001466">
    <property type="protein sequence ID" value="TNN37591.1"/>
    <property type="molecule type" value="Genomic_DNA"/>
</dbReference>
<protein>
    <submittedName>
        <fullName evidence="2">Uncharacterized protein</fullName>
    </submittedName>
</protein>
<name>A0A4Z2F9S6_9TELE</name>
<proteinExistence type="predicted"/>
<gene>
    <name evidence="2" type="ORF">EYF80_052232</name>
</gene>
<evidence type="ECO:0000256" key="1">
    <source>
        <dbReference type="SAM" id="MobiDB-lite"/>
    </source>
</evidence>
<organism evidence="2 3">
    <name type="scientific">Liparis tanakae</name>
    <name type="common">Tanaka's snailfish</name>
    <dbReference type="NCBI Taxonomy" id="230148"/>
    <lineage>
        <taxon>Eukaryota</taxon>
        <taxon>Metazoa</taxon>
        <taxon>Chordata</taxon>
        <taxon>Craniata</taxon>
        <taxon>Vertebrata</taxon>
        <taxon>Euteleostomi</taxon>
        <taxon>Actinopterygii</taxon>
        <taxon>Neopterygii</taxon>
        <taxon>Teleostei</taxon>
        <taxon>Neoteleostei</taxon>
        <taxon>Acanthomorphata</taxon>
        <taxon>Eupercaria</taxon>
        <taxon>Perciformes</taxon>
        <taxon>Cottioidei</taxon>
        <taxon>Cottales</taxon>
        <taxon>Liparidae</taxon>
        <taxon>Liparis</taxon>
    </lineage>
</organism>
<dbReference type="Proteomes" id="UP000314294">
    <property type="component" value="Unassembled WGS sequence"/>
</dbReference>